<organism evidence="2 3">
    <name type="scientific">Microbulbifer taiwanensis</name>
    <dbReference type="NCBI Taxonomy" id="986746"/>
    <lineage>
        <taxon>Bacteria</taxon>
        <taxon>Pseudomonadati</taxon>
        <taxon>Pseudomonadota</taxon>
        <taxon>Gammaproteobacteria</taxon>
        <taxon>Cellvibrionales</taxon>
        <taxon>Microbulbiferaceae</taxon>
        <taxon>Microbulbifer</taxon>
    </lineage>
</organism>
<evidence type="ECO:0000256" key="1">
    <source>
        <dbReference type="SAM" id="Phobius"/>
    </source>
</evidence>
<comment type="caution">
    <text evidence="2">The sequence shown here is derived from an EMBL/GenBank/DDBJ whole genome shotgun (WGS) entry which is preliminary data.</text>
</comment>
<gene>
    <name evidence="2" type="ORF">ACFQBM_15765</name>
</gene>
<dbReference type="EMBL" id="JBHSVR010000001">
    <property type="protein sequence ID" value="MFC6634744.1"/>
    <property type="molecule type" value="Genomic_DNA"/>
</dbReference>
<keyword evidence="1" id="KW-1133">Transmembrane helix</keyword>
<proteinExistence type="predicted"/>
<accession>A0ABW1YPQ6</accession>
<keyword evidence="1" id="KW-0472">Membrane</keyword>
<keyword evidence="3" id="KW-1185">Reference proteome</keyword>
<evidence type="ECO:0000313" key="3">
    <source>
        <dbReference type="Proteomes" id="UP001596425"/>
    </source>
</evidence>
<dbReference type="RefSeq" id="WP_193191625.1">
    <property type="nucleotide sequence ID" value="NZ_JBHSVR010000001.1"/>
</dbReference>
<name>A0ABW1YPQ6_9GAMM</name>
<evidence type="ECO:0000313" key="2">
    <source>
        <dbReference type="EMBL" id="MFC6634744.1"/>
    </source>
</evidence>
<sequence>MEVQDKGGKTSWIYGVLIAIDQLGNAIAGGNPDATISARTGYFARVVETPFRPYWKLMEKVINFTFRPIDGSDHCYEAYLADRDEKNEEGSDLMRGLLGIIVISTCIPLSVITRLYALVFPR</sequence>
<feature type="transmembrane region" description="Helical" evidence="1">
    <location>
        <begin position="96"/>
        <end position="117"/>
    </location>
</feature>
<reference evidence="3" key="1">
    <citation type="journal article" date="2019" name="Int. J. Syst. Evol. Microbiol.">
        <title>The Global Catalogue of Microorganisms (GCM) 10K type strain sequencing project: providing services to taxonomists for standard genome sequencing and annotation.</title>
        <authorList>
            <consortium name="The Broad Institute Genomics Platform"/>
            <consortium name="The Broad Institute Genome Sequencing Center for Infectious Disease"/>
            <person name="Wu L."/>
            <person name="Ma J."/>
        </authorList>
    </citation>
    <scope>NUCLEOTIDE SEQUENCE [LARGE SCALE GENOMIC DNA]</scope>
    <source>
        <strain evidence="3">CGMCC 1.13718</strain>
    </source>
</reference>
<keyword evidence="1" id="KW-0812">Transmembrane</keyword>
<protein>
    <submittedName>
        <fullName evidence="2">Uncharacterized protein</fullName>
    </submittedName>
</protein>
<dbReference type="Proteomes" id="UP001596425">
    <property type="component" value="Unassembled WGS sequence"/>
</dbReference>